<comment type="similarity">
    <text evidence="1 3">Belongs to the short-chain dehydrogenases/reductases (SDR) family.</text>
</comment>
<proteinExistence type="inferred from homology"/>
<dbReference type="PROSITE" id="PS00061">
    <property type="entry name" value="ADH_SHORT"/>
    <property type="match status" value="1"/>
</dbReference>
<dbReference type="EMBL" id="CP147247">
    <property type="protein sequence ID" value="WYJ90602.1"/>
    <property type="molecule type" value="Genomic_DNA"/>
</dbReference>
<dbReference type="InterPro" id="IPR057326">
    <property type="entry name" value="KR_dom"/>
</dbReference>
<dbReference type="Gene3D" id="3.40.50.720">
    <property type="entry name" value="NAD(P)-binding Rossmann-like Domain"/>
    <property type="match status" value="1"/>
</dbReference>
<dbReference type="SMART" id="SM00822">
    <property type="entry name" value="PKS_KR"/>
    <property type="match status" value="1"/>
</dbReference>
<dbReference type="Pfam" id="PF00106">
    <property type="entry name" value="adh_short"/>
    <property type="match status" value="1"/>
</dbReference>
<dbReference type="RefSeq" id="WP_086349539.1">
    <property type="nucleotide sequence ID" value="NZ_CP147247.1"/>
</dbReference>
<reference evidence="5" key="1">
    <citation type="submission" date="2017-05" db="EMBL/GenBank/DDBJ databases">
        <title>The Genome Sequence of Enterococcus sp. 9E7_DIV0242.</title>
        <authorList>
            <consortium name="The Broad Institute Genomics Platform"/>
            <consortium name="The Broad Institute Genomic Center for Infectious Diseases"/>
            <person name="Earl A."/>
            <person name="Manson A."/>
            <person name="Schwartman J."/>
            <person name="Gilmore M."/>
            <person name="Abouelleil A."/>
            <person name="Cao P."/>
            <person name="Chapman S."/>
            <person name="Cusick C."/>
            <person name="Shea T."/>
            <person name="Young S."/>
            <person name="Neafsey D."/>
            <person name="Nusbaum C."/>
            <person name="Birren B."/>
        </authorList>
    </citation>
    <scope>NUCLEOTIDE SEQUENCE [LARGE SCALE GENOMIC DNA]</scope>
    <source>
        <strain evidence="5">9E7_DIV0242</strain>
    </source>
</reference>
<evidence type="ECO:0000256" key="1">
    <source>
        <dbReference type="ARBA" id="ARBA00006484"/>
    </source>
</evidence>
<dbReference type="GO" id="GO:0016020">
    <property type="term" value="C:membrane"/>
    <property type="evidence" value="ECO:0007669"/>
    <property type="project" value="TreeGrafter"/>
</dbReference>
<organism evidence="5">
    <name type="scientific">Candidatus Enterococcus clewellii</name>
    <dbReference type="NCBI Taxonomy" id="1834193"/>
    <lineage>
        <taxon>Bacteria</taxon>
        <taxon>Bacillati</taxon>
        <taxon>Bacillota</taxon>
        <taxon>Bacilli</taxon>
        <taxon>Lactobacillales</taxon>
        <taxon>Enterococcaceae</taxon>
        <taxon>Enterococcus</taxon>
    </lineage>
</organism>
<feature type="domain" description="Ketoreductase" evidence="4">
    <location>
        <begin position="6"/>
        <end position="187"/>
    </location>
</feature>
<reference evidence="6" key="3">
    <citation type="submission" date="2024-03" db="EMBL/GenBank/DDBJ databases">
        <title>The Genome Sequence of Enterococcus sp. DIV0242b.</title>
        <authorList>
            <consortium name="The Broad Institute Genomics Platform"/>
            <consortium name="The Broad Institute Microbial Omics Core"/>
            <consortium name="The Broad Institute Genomic Center for Infectious Diseases"/>
            <person name="Earl A."/>
            <person name="Manson A."/>
            <person name="Gilmore M."/>
            <person name="Schwartman J."/>
            <person name="Shea T."/>
            <person name="Abouelleil A."/>
            <person name="Cao P."/>
            <person name="Chapman S."/>
            <person name="Cusick C."/>
            <person name="Young S."/>
            <person name="Neafsey D."/>
            <person name="Nusbaum C."/>
            <person name="Birren B."/>
        </authorList>
    </citation>
    <scope>NUCLEOTIDE SEQUENCE</scope>
    <source>
        <strain evidence="6">9E7_DIV0242</strain>
    </source>
</reference>
<dbReference type="InterPro" id="IPR020904">
    <property type="entry name" value="Sc_DH/Rdtase_CS"/>
</dbReference>
<dbReference type="PRINTS" id="PR00081">
    <property type="entry name" value="GDHRDH"/>
</dbReference>
<accession>A0A242K4C7</accession>
<evidence type="ECO:0000313" key="5">
    <source>
        <dbReference type="EMBL" id="OTP14378.1"/>
    </source>
</evidence>
<dbReference type="OrthoDB" id="9810734at2"/>
<evidence type="ECO:0000313" key="6">
    <source>
        <dbReference type="EMBL" id="WYJ90602.1"/>
    </source>
</evidence>
<name>A0A242K4C7_9ENTE</name>
<dbReference type="InterPro" id="IPR036291">
    <property type="entry name" value="NAD(P)-bd_dom_sf"/>
</dbReference>
<keyword evidence="7" id="KW-1185">Reference proteome</keyword>
<evidence type="ECO:0000256" key="2">
    <source>
        <dbReference type="ARBA" id="ARBA00023002"/>
    </source>
</evidence>
<dbReference type="PANTHER" id="PTHR44196">
    <property type="entry name" value="DEHYDROGENASE/REDUCTASE SDR FAMILY MEMBER 7B"/>
    <property type="match status" value="1"/>
</dbReference>
<dbReference type="SUPFAM" id="SSF51735">
    <property type="entry name" value="NAD(P)-binding Rossmann-fold domains"/>
    <property type="match status" value="1"/>
</dbReference>
<evidence type="ECO:0000259" key="4">
    <source>
        <dbReference type="SMART" id="SM00822"/>
    </source>
</evidence>
<gene>
    <name evidence="6" type="ORF">A5888_002359</name>
    <name evidence="5" type="ORF">A5888_002479</name>
</gene>
<dbReference type="PRINTS" id="PR00080">
    <property type="entry name" value="SDRFAMILY"/>
</dbReference>
<evidence type="ECO:0000256" key="3">
    <source>
        <dbReference type="RuleBase" id="RU000363"/>
    </source>
</evidence>
<protein>
    <recommendedName>
        <fullName evidence="4">Ketoreductase domain-containing protein</fullName>
    </recommendedName>
</protein>
<dbReference type="InterPro" id="IPR002347">
    <property type="entry name" value="SDR_fam"/>
</dbReference>
<sequence>MELKNNEILITGGTSGIGLALAKELSKRGNKVVVLGRSKDRLSAVQREYPEILTFQADVADRQSLVALQKWLSNHLPNLNIVINSAGIMKAHNMLDPDLNLDALLSEIEINLVGTITVDKLFLPQLLKQNEAMIVNISSGLAYLSSAPHPTYSASKAGVQMFTSALRDQLAYGGKQNVHVMELVPPLVSQTNLESGNLSGAFGDMALDDLVSAAIKGMEQNKKRVNAGAAKVLRKMRNTASDKAEKAMAKESLKQYFPEGL</sequence>
<dbReference type="AlphaFoldDB" id="A0A242K4C7"/>
<reference evidence="6" key="2">
    <citation type="submission" date="2017-05" db="EMBL/GenBank/DDBJ databases">
        <authorList>
            <consortium name="The Broad Institute Genomics Platform"/>
            <consortium name="The Broad Institute Genomic Center for Infectious Diseases"/>
            <person name="Earl A."/>
            <person name="Manson A."/>
            <person name="Schwartman J."/>
            <person name="Gilmore M."/>
            <person name="Abouelleil A."/>
            <person name="Cao P."/>
            <person name="Chapman S."/>
            <person name="Cusick C."/>
            <person name="Shea T."/>
            <person name="Young S."/>
            <person name="Neafsey D."/>
            <person name="Nusbaum C."/>
            <person name="Birren B."/>
        </authorList>
    </citation>
    <scope>NUCLEOTIDE SEQUENCE</scope>
    <source>
        <strain evidence="6">9E7_DIV0242</strain>
    </source>
</reference>
<keyword evidence="2" id="KW-0560">Oxidoreductase</keyword>
<dbReference type="PANTHER" id="PTHR44196:SF1">
    <property type="entry name" value="DEHYDROGENASE_REDUCTASE SDR FAMILY MEMBER 7B"/>
    <property type="match status" value="1"/>
</dbReference>
<dbReference type="EMBL" id="NGMM01000004">
    <property type="protein sequence ID" value="OTP14378.1"/>
    <property type="molecule type" value="Genomic_DNA"/>
</dbReference>
<evidence type="ECO:0000313" key="7">
    <source>
        <dbReference type="Proteomes" id="UP000195141"/>
    </source>
</evidence>
<dbReference type="Proteomes" id="UP000195141">
    <property type="component" value="Chromosome"/>
</dbReference>
<dbReference type="GO" id="GO:0016491">
    <property type="term" value="F:oxidoreductase activity"/>
    <property type="evidence" value="ECO:0007669"/>
    <property type="project" value="UniProtKB-KW"/>
</dbReference>